<reference evidence="3 4" key="1">
    <citation type="submission" date="2019-08" db="EMBL/GenBank/DDBJ databases">
        <title>Whole genome sequencing of chitin degrading bacteria Chitinophaga pinensis YS16.</title>
        <authorList>
            <person name="Singh R.P."/>
            <person name="Manchanda G."/>
            <person name="Maurya I.K."/>
            <person name="Joshi N.K."/>
            <person name="Srivastava A.K."/>
        </authorList>
    </citation>
    <scope>NUCLEOTIDE SEQUENCE [LARGE SCALE GENOMIC DNA]</scope>
    <source>
        <strain evidence="3 4">YS-16</strain>
    </source>
</reference>
<keyword evidence="1" id="KW-0732">Signal</keyword>
<accession>A0A5C6LLM0</accession>
<proteinExistence type="predicted"/>
<evidence type="ECO:0000313" key="4">
    <source>
        <dbReference type="Proteomes" id="UP000318815"/>
    </source>
</evidence>
<sequence length="312" mass="33858">MSKSCITILCWLILVLAACSKEKGVEALPDSSVAFDLKAGEDTVVMPLSIQADTIITVNFKAVLSGSPSSTDHWVNFAVDTSKMSSYRLKYGAALLLPSNSYLFYKSQTRLPAGSSTSEPTQLNIVMQTKLTEYTTYVLPIVIQSVDGALEGPAKTEVLYYVFKTGAPLVISKTGWTIAGVSSIFGSFVAPNVIDDNKTSTYWTSNITQSMPQWISINFNRDITFSTVSYSVPTLLNYPAQGGYPTSMQIETSMDGNTWVDKGTFTGDINNNTQAINVGTTTARYLRFTSLASVKYAGVYSAIFISDISLVP</sequence>
<dbReference type="PROSITE" id="PS50022">
    <property type="entry name" value="FA58C_3"/>
    <property type="match status" value="1"/>
</dbReference>
<dbReference type="Pfam" id="PF00754">
    <property type="entry name" value="F5_F8_type_C"/>
    <property type="match status" value="1"/>
</dbReference>
<protein>
    <submittedName>
        <fullName evidence="3">DUF1735 domain-containing protein</fullName>
    </submittedName>
</protein>
<dbReference type="Proteomes" id="UP000318815">
    <property type="component" value="Unassembled WGS sequence"/>
</dbReference>
<dbReference type="InterPro" id="IPR000421">
    <property type="entry name" value="FA58C"/>
</dbReference>
<dbReference type="AlphaFoldDB" id="A0A5C6LLM0"/>
<dbReference type="Gene3D" id="2.60.40.1740">
    <property type="entry name" value="hypothetical protein (bacova_03559)"/>
    <property type="match status" value="1"/>
</dbReference>
<evidence type="ECO:0000259" key="2">
    <source>
        <dbReference type="PROSITE" id="PS50022"/>
    </source>
</evidence>
<comment type="caution">
    <text evidence="3">The sequence shown here is derived from an EMBL/GenBank/DDBJ whole genome shotgun (WGS) entry which is preliminary data.</text>
</comment>
<dbReference type="RefSeq" id="WP_146307688.1">
    <property type="nucleotide sequence ID" value="NZ_VOHS01000044.1"/>
</dbReference>
<gene>
    <name evidence="3" type="ORF">FEF09_25240</name>
</gene>
<dbReference type="Gene3D" id="2.60.120.260">
    <property type="entry name" value="Galactose-binding domain-like"/>
    <property type="match status" value="1"/>
</dbReference>
<dbReference type="InterPro" id="IPR008979">
    <property type="entry name" value="Galactose-bd-like_sf"/>
</dbReference>
<dbReference type="OrthoDB" id="622724at2"/>
<keyword evidence="4" id="KW-1185">Reference proteome</keyword>
<dbReference type="PROSITE" id="PS51257">
    <property type="entry name" value="PROKAR_LIPOPROTEIN"/>
    <property type="match status" value="1"/>
</dbReference>
<organism evidence="3 4">
    <name type="scientific">Chitinophaga pinensis</name>
    <dbReference type="NCBI Taxonomy" id="79329"/>
    <lineage>
        <taxon>Bacteria</taxon>
        <taxon>Pseudomonadati</taxon>
        <taxon>Bacteroidota</taxon>
        <taxon>Chitinophagia</taxon>
        <taxon>Chitinophagales</taxon>
        <taxon>Chitinophagaceae</taxon>
        <taxon>Chitinophaga</taxon>
    </lineage>
</organism>
<dbReference type="SUPFAM" id="SSF49785">
    <property type="entry name" value="Galactose-binding domain-like"/>
    <property type="match status" value="1"/>
</dbReference>
<evidence type="ECO:0000256" key="1">
    <source>
        <dbReference type="SAM" id="SignalP"/>
    </source>
</evidence>
<evidence type="ECO:0000313" key="3">
    <source>
        <dbReference type="EMBL" id="TWV94692.1"/>
    </source>
</evidence>
<name>A0A5C6LLM0_9BACT</name>
<dbReference type="Pfam" id="PF08522">
    <property type="entry name" value="BT_3987-like_N"/>
    <property type="match status" value="1"/>
</dbReference>
<dbReference type="InterPro" id="IPR013728">
    <property type="entry name" value="BT_3987-like_N"/>
</dbReference>
<feature type="domain" description="F5/8 type C" evidence="2">
    <location>
        <begin position="194"/>
        <end position="307"/>
    </location>
</feature>
<feature type="signal peptide" evidence="1">
    <location>
        <begin position="1"/>
        <end position="20"/>
    </location>
</feature>
<feature type="chain" id="PRO_5022771349" evidence="1">
    <location>
        <begin position="21"/>
        <end position="312"/>
    </location>
</feature>
<dbReference type="EMBL" id="VOHS01000044">
    <property type="protein sequence ID" value="TWV94692.1"/>
    <property type="molecule type" value="Genomic_DNA"/>
</dbReference>